<reference evidence="1 2" key="1">
    <citation type="submission" date="2016-11" db="EMBL/GenBank/DDBJ databases">
        <title>Comparative genomics of Acidibacillus ferroxidans species.</title>
        <authorList>
            <person name="Oliveira G."/>
            <person name="Nunes G."/>
            <person name="Oliveira R."/>
            <person name="Araujo F."/>
            <person name="Salim A."/>
            <person name="Scholte L."/>
            <person name="Morais D."/>
            <person name="Nancucheo I."/>
            <person name="Johnson D.B."/>
            <person name="Grail B."/>
            <person name="Bittencourt J."/>
            <person name="Valadares R."/>
        </authorList>
    </citation>
    <scope>NUCLEOTIDE SEQUENCE [LARGE SCALE GENOMIC DNA]</scope>
    <source>
        <strain evidence="1 2">Y002</strain>
    </source>
</reference>
<evidence type="ECO:0000313" key="1">
    <source>
        <dbReference type="EMBL" id="PWI57777.1"/>
    </source>
</evidence>
<comment type="caution">
    <text evidence="1">The sequence shown here is derived from an EMBL/GenBank/DDBJ whole genome shotgun (WGS) entry which is preliminary data.</text>
</comment>
<accession>A0A2U3D921</accession>
<name>A0A2U3D921_SULT2</name>
<sequence>MIQQLLDKYSYAAIQSGNELYFPLSVAIEIVSDCTVSGLVVAGVEFFHIAEGKITPVVAPLNGLDCSDVLEEQKEWSLLIKQCNSAAISVLEFEAERDDSQYVNLTVLSHDDMPV</sequence>
<dbReference type="EMBL" id="MPDK01000009">
    <property type="protein sequence ID" value="PWI57777.1"/>
    <property type="molecule type" value="Genomic_DNA"/>
</dbReference>
<protein>
    <submittedName>
        <fullName evidence="1">Uncharacterized protein</fullName>
    </submittedName>
</protein>
<gene>
    <name evidence="1" type="ORF">BM613_07295</name>
</gene>
<dbReference type="AlphaFoldDB" id="A0A2U3D921"/>
<keyword evidence="2" id="KW-1185">Reference proteome</keyword>
<dbReference type="Proteomes" id="UP000245380">
    <property type="component" value="Unassembled WGS sequence"/>
</dbReference>
<proteinExistence type="predicted"/>
<evidence type="ECO:0000313" key="2">
    <source>
        <dbReference type="Proteomes" id="UP000245380"/>
    </source>
</evidence>
<organism evidence="1 2">
    <name type="scientific">Sulfoacidibacillus thermotolerans</name>
    <name type="common">Acidibacillus sulfuroxidans</name>
    <dbReference type="NCBI Taxonomy" id="1765684"/>
    <lineage>
        <taxon>Bacteria</taxon>
        <taxon>Bacillati</taxon>
        <taxon>Bacillota</taxon>
        <taxon>Bacilli</taxon>
        <taxon>Bacillales</taxon>
        <taxon>Alicyclobacillaceae</taxon>
        <taxon>Sulfoacidibacillus</taxon>
    </lineage>
</organism>
<dbReference type="RefSeq" id="WP_109430523.1">
    <property type="nucleotide sequence ID" value="NZ_MPDK01000009.1"/>
</dbReference>